<feature type="domain" description="Carboxylesterase type B" evidence="4">
    <location>
        <begin position="4"/>
        <end position="308"/>
    </location>
</feature>
<evidence type="ECO:0000256" key="3">
    <source>
        <dbReference type="RuleBase" id="RU361235"/>
    </source>
</evidence>
<dbReference type="InterPro" id="IPR002018">
    <property type="entry name" value="CarbesteraseB"/>
</dbReference>
<evidence type="ECO:0000313" key="6">
    <source>
        <dbReference type="Proteomes" id="UP001151002"/>
    </source>
</evidence>
<dbReference type="PANTHER" id="PTHR11559">
    <property type="entry name" value="CARBOXYLESTERASE"/>
    <property type="match status" value="1"/>
</dbReference>
<dbReference type="Proteomes" id="UP001151002">
    <property type="component" value="Unassembled WGS sequence"/>
</dbReference>
<evidence type="ECO:0000313" key="5">
    <source>
        <dbReference type="EMBL" id="MCY1137201.1"/>
    </source>
</evidence>
<evidence type="ECO:0000259" key="4">
    <source>
        <dbReference type="Pfam" id="PF00135"/>
    </source>
</evidence>
<dbReference type="SUPFAM" id="SSF53474">
    <property type="entry name" value="alpha/beta-Hydrolases"/>
    <property type="match status" value="1"/>
</dbReference>
<name>A0ABT4ASI3_9ACTN</name>
<protein>
    <recommendedName>
        <fullName evidence="3">Carboxylic ester hydrolase</fullName>
        <ecNumber evidence="3">3.1.1.-</ecNumber>
    </recommendedName>
</protein>
<keyword evidence="2 3" id="KW-0378">Hydrolase</keyword>
<keyword evidence="6" id="KW-1185">Reference proteome</keyword>
<feature type="domain" description="Carboxylesterase type B" evidence="4">
    <location>
        <begin position="354"/>
        <end position="437"/>
    </location>
</feature>
<accession>A0ABT4ASI3</accession>
<proteinExistence type="inferred from homology"/>
<dbReference type="EC" id="3.1.1.-" evidence="3"/>
<dbReference type="InterPro" id="IPR050309">
    <property type="entry name" value="Type-B_Carboxylest/Lipase"/>
</dbReference>
<comment type="similarity">
    <text evidence="1 3">Belongs to the type-B carboxylesterase/lipase family.</text>
</comment>
<dbReference type="EMBL" id="JAPNTZ010000001">
    <property type="protein sequence ID" value="MCY1137201.1"/>
    <property type="molecule type" value="Genomic_DNA"/>
</dbReference>
<dbReference type="InterPro" id="IPR029058">
    <property type="entry name" value="AB_hydrolase_fold"/>
</dbReference>
<organism evidence="5 6">
    <name type="scientific">Paractinoplanes pyxinae</name>
    <dbReference type="NCBI Taxonomy" id="2997416"/>
    <lineage>
        <taxon>Bacteria</taxon>
        <taxon>Bacillati</taxon>
        <taxon>Actinomycetota</taxon>
        <taxon>Actinomycetes</taxon>
        <taxon>Micromonosporales</taxon>
        <taxon>Micromonosporaceae</taxon>
        <taxon>Paractinoplanes</taxon>
    </lineage>
</organism>
<evidence type="ECO:0000256" key="1">
    <source>
        <dbReference type="ARBA" id="ARBA00005964"/>
    </source>
</evidence>
<sequence>MSAEVRVVAGVVQGRWESDVAVFRGIPYAAPPVGAGRFAAPRAVERWDGVRAALSYGPAAPQSSGNTEDDDWLTVNVWSPVLDRAAKLPVMVWIHGGAYVIGAASQPEFDGSRVAREGRVVLVSFNYRLGVEGFASIAGAPDNRGLLDQVAALEWVRDNIAGFGGDPGQVTVFGESAGGGSVAALLAMPRAAGLFRRAIAQSVPGTFFSPELAADIAAACAAELDLRPTVGDLAGVDPDLLVAAADAVTAGKADRWGPAGYRSVLFAPVVDGDVLPQTPWQALAAGAAREVTLLAGHTRDEQRLFTAMTGLLGQITPAAAAEALDILAPAPDGARRYRSAFPDAGPDELYELVNSDWLFRMPSVRLADAHIAGGGRAFVYELTWAAPELGACHGLDIPLLFGNGPTLPLSAEPGSDAAAVSKQMRTAWTAFAAHGDPGWAAYDVAGHLTRIFDVPGAVMPYPESSSLEIWKDHPFAPLER</sequence>
<dbReference type="RefSeq" id="WP_267561045.1">
    <property type="nucleotide sequence ID" value="NZ_JAPNTZ010000001.1"/>
</dbReference>
<dbReference type="InterPro" id="IPR019826">
    <property type="entry name" value="Carboxylesterase_B_AS"/>
</dbReference>
<dbReference type="Gene3D" id="3.40.50.1820">
    <property type="entry name" value="alpha/beta hydrolase"/>
    <property type="match status" value="1"/>
</dbReference>
<comment type="caution">
    <text evidence="5">The sequence shown here is derived from an EMBL/GenBank/DDBJ whole genome shotgun (WGS) entry which is preliminary data.</text>
</comment>
<gene>
    <name evidence="5" type="ORF">OWR29_04260</name>
</gene>
<evidence type="ECO:0000256" key="2">
    <source>
        <dbReference type="ARBA" id="ARBA00022801"/>
    </source>
</evidence>
<dbReference type="Pfam" id="PF00135">
    <property type="entry name" value="COesterase"/>
    <property type="match status" value="2"/>
</dbReference>
<reference evidence="5" key="1">
    <citation type="submission" date="2022-11" db="EMBL/GenBank/DDBJ databases">
        <authorList>
            <person name="Somphong A."/>
            <person name="Phongsopitanun W."/>
        </authorList>
    </citation>
    <scope>NUCLEOTIDE SEQUENCE</scope>
    <source>
        <strain evidence="5">Pm04-4</strain>
    </source>
</reference>
<dbReference type="PROSITE" id="PS00122">
    <property type="entry name" value="CARBOXYLESTERASE_B_1"/>
    <property type="match status" value="1"/>
</dbReference>